<comment type="caution">
    <text evidence="17">The sequence shown here is derived from an EMBL/GenBank/DDBJ whole genome shotgun (WGS) entry which is preliminary data.</text>
</comment>
<sequence>MAFPRRTDTSSHAQWWRNIDHVALTGIGILMALGYVLMLAASPAVAHRIGASRNMFIFKQVAFLTIAAVIVIVTSRLSIRAMQKLAVIGGVIALAATFMTLVHGMEIKGARRWIALPLMSVQPSEFLKPCFALLTGWLLSLRGKIRLRNGWRFPGRALSCLVFLLIVALLQAQPDIGMLSVITMVFVTQLFIDGLPIAFFVTLIAGMISAFGLAYLTFDHVRSRVQRFLHPDVGDHYQIDTSLRAFGNGGLLGRGPGEGRVKDLLPDAHADFVFAVAGEEYGFLMCLFIICVFVMLLLCTLRRLLHEKDPFVILAAGGLITGFGLQAFINMGSSLHLIPTKGMTLPFISYGGSSAFSIALTMGMVLALTKHRVKPGLFSPKAAPTDIPLSNRLFAPSSTDKD</sequence>
<comment type="catalytic activity">
    <reaction evidence="15">
        <text>[GlcNAc-(1-&gt;4)-Mur2Ac(oyl-L-Ala-gamma-D-Glu-L-Lys-D-Ala-D-Ala)](n)-di-trans,octa-cis-undecaprenyl diphosphate + beta-D-GlcNAc-(1-&gt;4)-Mur2Ac(oyl-L-Ala-gamma-D-Glu-L-Lys-D-Ala-D-Ala)-di-trans,octa-cis-undecaprenyl diphosphate = [GlcNAc-(1-&gt;4)-Mur2Ac(oyl-L-Ala-gamma-D-Glu-L-Lys-D-Ala-D-Ala)](n+1)-di-trans,octa-cis-undecaprenyl diphosphate + di-trans,octa-cis-undecaprenyl diphosphate + H(+)</text>
        <dbReference type="Rhea" id="RHEA:23708"/>
        <dbReference type="Rhea" id="RHEA-COMP:9602"/>
        <dbReference type="Rhea" id="RHEA-COMP:9603"/>
        <dbReference type="ChEBI" id="CHEBI:15378"/>
        <dbReference type="ChEBI" id="CHEBI:58405"/>
        <dbReference type="ChEBI" id="CHEBI:60033"/>
        <dbReference type="ChEBI" id="CHEBI:78435"/>
        <dbReference type="EC" id="2.4.99.28"/>
    </reaction>
</comment>
<feature type="transmembrane region" description="Helical" evidence="16">
    <location>
        <begin position="21"/>
        <end position="44"/>
    </location>
</feature>
<feature type="transmembrane region" description="Helical" evidence="16">
    <location>
        <begin position="311"/>
        <end position="329"/>
    </location>
</feature>
<gene>
    <name evidence="17" type="ORF">AA15669_0017</name>
</gene>
<evidence type="ECO:0000313" key="17">
    <source>
        <dbReference type="EMBL" id="GBQ04519.1"/>
    </source>
</evidence>
<evidence type="ECO:0000256" key="16">
    <source>
        <dbReference type="SAM" id="Phobius"/>
    </source>
</evidence>
<keyword evidence="7 16" id="KW-1133">Transmembrane helix</keyword>
<evidence type="ECO:0000256" key="1">
    <source>
        <dbReference type="ARBA" id="ARBA00004141"/>
    </source>
</evidence>
<dbReference type="InterPro" id="IPR001182">
    <property type="entry name" value="FtsW/RodA"/>
</dbReference>
<keyword evidence="17" id="KW-0132">Cell division</keyword>
<keyword evidence="18" id="KW-1185">Reference proteome</keyword>
<keyword evidence="17" id="KW-0131">Cell cycle</keyword>
<proteinExistence type="inferred from homology"/>
<reference evidence="17" key="1">
    <citation type="submission" date="2013-04" db="EMBL/GenBank/DDBJ databases">
        <title>The genome sequencing project of 58 acetic acid bacteria.</title>
        <authorList>
            <person name="Okamoto-Kainuma A."/>
            <person name="Ishikawa M."/>
            <person name="Umino S."/>
            <person name="Koizumi Y."/>
            <person name="Shiwa Y."/>
            <person name="Yoshikawa H."/>
            <person name="Matsutani M."/>
            <person name="Matsushita K."/>
        </authorList>
    </citation>
    <scope>NUCLEOTIDE SEQUENCE</scope>
    <source>
        <strain evidence="17">DSM 15669</strain>
    </source>
</reference>
<dbReference type="RefSeq" id="WP_018979696.1">
    <property type="nucleotide sequence ID" value="NZ_BAQD01000001.1"/>
</dbReference>
<comment type="subcellular location">
    <subcellularLocation>
        <location evidence="1">Membrane</location>
        <topology evidence="1">Multi-pass membrane protein</topology>
    </subcellularLocation>
</comment>
<feature type="transmembrane region" description="Helical" evidence="16">
    <location>
        <begin position="125"/>
        <end position="141"/>
    </location>
</feature>
<evidence type="ECO:0000256" key="8">
    <source>
        <dbReference type="ARBA" id="ARBA00023136"/>
    </source>
</evidence>
<organism evidence="17 18">
    <name type="scientific">Saccharibacter floricola DSM 15669</name>
    <dbReference type="NCBI Taxonomy" id="1123227"/>
    <lineage>
        <taxon>Bacteria</taxon>
        <taxon>Pseudomonadati</taxon>
        <taxon>Pseudomonadota</taxon>
        <taxon>Alphaproteobacteria</taxon>
        <taxon>Acetobacterales</taxon>
        <taxon>Acetobacteraceae</taxon>
        <taxon>Saccharibacter</taxon>
    </lineage>
</organism>
<dbReference type="PANTHER" id="PTHR30474">
    <property type="entry name" value="CELL CYCLE PROTEIN"/>
    <property type="match status" value="1"/>
</dbReference>
<dbReference type="EMBL" id="BAQD01000001">
    <property type="protein sequence ID" value="GBQ04519.1"/>
    <property type="molecule type" value="Genomic_DNA"/>
</dbReference>
<dbReference type="Proteomes" id="UP001062901">
    <property type="component" value="Unassembled WGS sequence"/>
</dbReference>
<keyword evidence="3" id="KW-0808">Transferase</keyword>
<comment type="similarity">
    <text evidence="11">Belongs to the SEDS family. FtsW subfamily.</text>
</comment>
<evidence type="ECO:0000256" key="13">
    <source>
        <dbReference type="ARBA" id="ARBA00041418"/>
    </source>
</evidence>
<evidence type="ECO:0000256" key="4">
    <source>
        <dbReference type="ARBA" id="ARBA00022692"/>
    </source>
</evidence>
<accession>A0ABQ0NVT3</accession>
<evidence type="ECO:0000256" key="2">
    <source>
        <dbReference type="ARBA" id="ARBA00022676"/>
    </source>
</evidence>
<feature type="transmembrane region" description="Helical" evidence="16">
    <location>
        <begin position="199"/>
        <end position="218"/>
    </location>
</feature>
<dbReference type="GO" id="GO:0051301">
    <property type="term" value="P:cell division"/>
    <property type="evidence" value="ECO:0007669"/>
    <property type="project" value="UniProtKB-KW"/>
</dbReference>
<evidence type="ECO:0000256" key="5">
    <source>
        <dbReference type="ARBA" id="ARBA00022960"/>
    </source>
</evidence>
<keyword evidence="8 16" id="KW-0472">Membrane</keyword>
<evidence type="ECO:0000313" key="18">
    <source>
        <dbReference type="Proteomes" id="UP001062901"/>
    </source>
</evidence>
<dbReference type="PANTHER" id="PTHR30474:SF2">
    <property type="entry name" value="PEPTIDOGLYCAN GLYCOSYLTRANSFERASE FTSW-RELATED"/>
    <property type="match status" value="1"/>
</dbReference>
<feature type="transmembrane region" description="Helical" evidence="16">
    <location>
        <begin position="85"/>
        <end position="105"/>
    </location>
</feature>
<feature type="transmembrane region" description="Helical" evidence="16">
    <location>
        <begin position="56"/>
        <end position="73"/>
    </location>
</feature>
<evidence type="ECO:0000256" key="7">
    <source>
        <dbReference type="ARBA" id="ARBA00022989"/>
    </source>
</evidence>
<evidence type="ECO:0000256" key="15">
    <source>
        <dbReference type="ARBA" id="ARBA00049902"/>
    </source>
</evidence>
<protein>
    <recommendedName>
        <fullName evidence="12">Probable peptidoglycan glycosyltransferase FtsW</fullName>
        <ecNumber evidence="14">2.4.99.28</ecNumber>
    </recommendedName>
    <alternativeName>
        <fullName evidence="13">Cell division protein FtsW</fullName>
    </alternativeName>
    <alternativeName>
        <fullName evidence="10">Cell wall polymerase</fullName>
    </alternativeName>
    <alternativeName>
        <fullName evidence="9">Peptidoglycan polymerase</fullName>
    </alternativeName>
</protein>
<evidence type="ECO:0000256" key="12">
    <source>
        <dbReference type="ARBA" id="ARBA00041185"/>
    </source>
</evidence>
<dbReference type="EC" id="2.4.99.28" evidence="14"/>
<evidence type="ECO:0000256" key="11">
    <source>
        <dbReference type="ARBA" id="ARBA00038053"/>
    </source>
</evidence>
<feature type="transmembrane region" description="Helical" evidence="16">
    <location>
        <begin position="349"/>
        <end position="369"/>
    </location>
</feature>
<evidence type="ECO:0000256" key="6">
    <source>
        <dbReference type="ARBA" id="ARBA00022984"/>
    </source>
</evidence>
<keyword evidence="5" id="KW-0133">Cell shape</keyword>
<keyword evidence="2" id="KW-0328">Glycosyltransferase</keyword>
<evidence type="ECO:0000256" key="9">
    <source>
        <dbReference type="ARBA" id="ARBA00032370"/>
    </source>
</evidence>
<keyword evidence="4 16" id="KW-0812">Transmembrane</keyword>
<keyword evidence="6" id="KW-0573">Peptidoglycan synthesis</keyword>
<evidence type="ECO:0000256" key="14">
    <source>
        <dbReference type="ARBA" id="ARBA00044770"/>
    </source>
</evidence>
<dbReference type="Pfam" id="PF01098">
    <property type="entry name" value="FTSW_RODA_SPOVE"/>
    <property type="match status" value="1"/>
</dbReference>
<evidence type="ECO:0000256" key="3">
    <source>
        <dbReference type="ARBA" id="ARBA00022679"/>
    </source>
</evidence>
<evidence type="ECO:0000256" key="10">
    <source>
        <dbReference type="ARBA" id="ARBA00033270"/>
    </source>
</evidence>
<feature type="transmembrane region" description="Helical" evidence="16">
    <location>
        <begin position="281"/>
        <end position="299"/>
    </location>
</feature>
<feature type="transmembrane region" description="Helical" evidence="16">
    <location>
        <begin position="153"/>
        <end position="170"/>
    </location>
</feature>
<name>A0ABQ0NVT3_9PROT</name>